<feature type="compositionally biased region" description="Acidic residues" evidence="1">
    <location>
        <begin position="156"/>
        <end position="175"/>
    </location>
</feature>
<gene>
    <name evidence="2" type="ORF">C0Q70_05595</name>
</gene>
<organism evidence="2 3">
    <name type="scientific">Pomacea canaliculata</name>
    <name type="common">Golden apple snail</name>
    <dbReference type="NCBI Taxonomy" id="400727"/>
    <lineage>
        <taxon>Eukaryota</taxon>
        <taxon>Metazoa</taxon>
        <taxon>Spiralia</taxon>
        <taxon>Lophotrochozoa</taxon>
        <taxon>Mollusca</taxon>
        <taxon>Gastropoda</taxon>
        <taxon>Caenogastropoda</taxon>
        <taxon>Architaenioglossa</taxon>
        <taxon>Ampullarioidea</taxon>
        <taxon>Ampullariidae</taxon>
        <taxon>Pomacea</taxon>
    </lineage>
</organism>
<protein>
    <submittedName>
        <fullName evidence="2">Uncharacterized protein</fullName>
    </submittedName>
</protein>
<sequence>MLKGGAVHKWVSCACVRSVCAGNGVRRQIPTVSTSGARQLPAIHGTGMCASIESRASPLNHPLSFPRGVDNSRAPHSHSIIQFAVRSFTHDALSGMTVDGLGLGLLSETSGASGQTTSGSEAETWSMNRKGKLASSLSVGDETLDADETATHDKGEGEDEAEDGVADDELPEGESEDRLVAPVAGLVQGRPEVGLPDVEDPVVAEGEPDAEEDVKGDVSHARHGQQVLVVVQVAHVLFVPLDLLPQQEEELDDAEAAADHQVDGQLGLHGAIVQVVDTCETRTGCEEISHHMEGYVTLIMGVNP</sequence>
<feature type="compositionally biased region" description="Low complexity" evidence="1">
    <location>
        <begin position="109"/>
        <end position="122"/>
    </location>
</feature>
<dbReference type="EMBL" id="PZQS01000003">
    <property type="protein sequence ID" value="PVD34324.1"/>
    <property type="molecule type" value="Genomic_DNA"/>
</dbReference>
<evidence type="ECO:0000313" key="2">
    <source>
        <dbReference type="EMBL" id="PVD34324.1"/>
    </source>
</evidence>
<reference evidence="2 3" key="1">
    <citation type="submission" date="2018-04" db="EMBL/GenBank/DDBJ databases">
        <title>The genome of golden apple snail Pomacea canaliculata provides insight into stress tolerance and invasive adaptation.</title>
        <authorList>
            <person name="Liu C."/>
            <person name="Liu B."/>
            <person name="Ren Y."/>
            <person name="Zhang Y."/>
            <person name="Wang H."/>
            <person name="Li S."/>
            <person name="Jiang F."/>
            <person name="Yin L."/>
            <person name="Zhang G."/>
            <person name="Qian W."/>
            <person name="Fan W."/>
        </authorList>
    </citation>
    <scope>NUCLEOTIDE SEQUENCE [LARGE SCALE GENOMIC DNA]</scope>
    <source>
        <strain evidence="2">SZHN2017</strain>
        <tissue evidence="2">Muscle</tissue>
    </source>
</reference>
<proteinExistence type="predicted"/>
<dbReference type="Proteomes" id="UP000245119">
    <property type="component" value="Linkage Group LG3"/>
</dbReference>
<dbReference type="AlphaFoldDB" id="A0A2T7PLP8"/>
<feature type="region of interest" description="Disordered" evidence="1">
    <location>
        <begin position="109"/>
        <end position="177"/>
    </location>
</feature>
<comment type="caution">
    <text evidence="2">The sequence shown here is derived from an EMBL/GenBank/DDBJ whole genome shotgun (WGS) entry which is preliminary data.</text>
</comment>
<evidence type="ECO:0000256" key="1">
    <source>
        <dbReference type="SAM" id="MobiDB-lite"/>
    </source>
</evidence>
<accession>A0A2T7PLP8</accession>
<keyword evidence="3" id="KW-1185">Reference proteome</keyword>
<evidence type="ECO:0000313" key="3">
    <source>
        <dbReference type="Proteomes" id="UP000245119"/>
    </source>
</evidence>
<name>A0A2T7PLP8_POMCA</name>